<keyword evidence="2 5" id="KW-0479">Metal-binding</keyword>
<dbReference type="GO" id="GO:0046872">
    <property type="term" value="F:metal ion binding"/>
    <property type="evidence" value="ECO:0007669"/>
    <property type="project" value="UniProtKB-KW"/>
</dbReference>
<evidence type="ECO:0000313" key="8">
    <source>
        <dbReference type="Proteomes" id="UP000265366"/>
    </source>
</evidence>
<evidence type="ECO:0000256" key="5">
    <source>
        <dbReference type="PIRSR" id="PIRSR604294-1"/>
    </source>
</evidence>
<keyword evidence="8" id="KW-1185">Reference proteome</keyword>
<sequence length="496" mass="55050">MSTAKTYPDSFDFQGFNEPIGIEWSVANLPVEGTIPDEIKGSFFRAVPDPAHPPFVKEDTMLSGDGMIGRFRIDGNQVDFALRYVETDRYLAEKTARRALFGAYRNPYTDDPSVKGVDRTVANTTPVWHAGRLLMTKEDGLPYEIDPETLETIGRYDFGGKLRSETMTAHVRIDPGTQEMFLFGYEADGLASRAVSYSVADKDGNLLFEKWFDAPYCSMLHDFAVTERFAVFPIFPTTADRERIEQGGAHWIHEPEGQTWIGIMPRYGDPADLRWFKGPVGASGFHIMNAFEEGDLIHLDLNVMDTNVFPFIRAASGIDADMSQMRASLVRWTFDMAADDDGYSERVIGPPGDMPRTAAKDQCRPYQVGYYATLDPSLGPPNIHGVVGAGFNALIRVEVGNGGLEALQLSPTQSISEPIHIPAQDPDHEGWLAAVIDDHADMSSRLCFLEAEHPARGPIASVLLPLRLRPQIHGWWVPEDELEAAAKARAHRTEAS</sequence>
<dbReference type="AlphaFoldDB" id="A0A3A1P0R3"/>
<dbReference type="PANTHER" id="PTHR10543">
    <property type="entry name" value="BETA-CAROTENE DIOXYGENASE"/>
    <property type="match status" value="1"/>
</dbReference>
<evidence type="ECO:0000256" key="1">
    <source>
        <dbReference type="ARBA" id="ARBA00006787"/>
    </source>
</evidence>
<evidence type="ECO:0000256" key="3">
    <source>
        <dbReference type="ARBA" id="ARBA00023002"/>
    </source>
</evidence>
<dbReference type="Proteomes" id="UP000265366">
    <property type="component" value="Unassembled WGS sequence"/>
</dbReference>
<feature type="binding site" evidence="5">
    <location>
        <position position="473"/>
    </location>
    <ligand>
        <name>Fe cation</name>
        <dbReference type="ChEBI" id="CHEBI:24875"/>
        <note>catalytic</note>
    </ligand>
</feature>
<dbReference type="RefSeq" id="WP_119594838.1">
    <property type="nucleotide sequence ID" value="NZ_QXFM01000144.1"/>
</dbReference>
<reference evidence="7 8" key="1">
    <citation type="submission" date="2018-08" db="EMBL/GenBank/DDBJ databases">
        <title>Erythrobacter zhengii sp.nov., a bacterium isolated from deep-sea sediment.</title>
        <authorList>
            <person name="Fang C."/>
            <person name="Wu Y.-H."/>
            <person name="Sun C."/>
            <person name="Wang H."/>
            <person name="Cheng H."/>
            <person name="Meng F.-X."/>
            <person name="Wang C.-S."/>
            <person name="Xu X.-W."/>
        </authorList>
    </citation>
    <scope>NUCLEOTIDE SEQUENCE [LARGE SCALE GENOMIC DNA]</scope>
    <source>
        <strain evidence="7 8">CCTCC AB 2015396</strain>
    </source>
</reference>
<dbReference type="OrthoDB" id="6636843at2"/>
<gene>
    <name evidence="7" type="ORF">D2V17_19675</name>
</gene>
<dbReference type="Pfam" id="PF03055">
    <property type="entry name" value="RPE65"/>
    <property type="match status" value="1"/>
</dbReference>
<protein>
    <recommendedName>
        <fullName evidence="6">Dioxygenase</fullName>
        <ecNumber evidence="6">1.13.11.-</ecNumber>
    </recommendedName>
</protein>
<keyword evidence="6" id="KW-0223">Dioxygenase</keyword>
<feature type="binding site" evidence="5">
    <location>
        <position position="286"/>
    </location>
    <ligand>
        <name>Fe cation</name>
        <dbReference type="ChEBI" id="CHEBI:24875"/>
        <note>catalytic</note>
    </ligand>
</feature>
<evidence type="ECO:0000256" key="6">
    <source>
        <dbReference type="RuleBase" id="RU364048"/>
    </source>
</evidence>
<dbReference type="InterPro" id="IPR004294">
    <property type="entry name" value="Carotenoid_Oase"/>
</dbReference>
<accession>A0A3A1P0R3</accession>
<dbReference type="EC" id="1.13.11.-" evidence="6"/>
<evidence type="ECO:0000256" key="2">
    <source>
        <dbReference type="ARBA" id="ARBA00022723"/>
    </source>
</evidence>
<organism evidence="7 8">
    <name type="scientific">Aurantiacibacter xanthus</name>
    <dbReference type="NCBI Taxonomy" id="1784712"/>
    <lineage>
        <taxon>Bacteria</taxon>
        <taxon>Pseudomonadati</taxon>
        <taxon>Pseudomonadota</taxon>
        <taxon>Alphaproteobacteria</taxon>
        <taxon>Sphingomonadales</taxon>
        <taxon>Erythrobacteraceae</taxon>
        <taxon>Aurantiacibacter</taxon>
    </lineage>
</organism>
<proteinExistence type="inferred from homology"/>
<dbReference type="GO" id="GO:0016121">
    <property type="term" value="P:carotene catabolic process"/>
    <property type="evidence" value="ECO:0007669"/>
    <property type="project" value="TreeGrafter"/>
</dbReference>
<name>A0A3A1P0R3_9SPHN</name>
<comment type="cofactor">
    <cofactor evidence="5 6">
        <name>Fe(2+)</name>
        <dbReference type="ChEBI" id="CHEBI:29033"/>
    </cofactor>
    <text evidence="5 6">Binds 1 Fe(2+) ion per subunit.</text>
</comment>
<dbReference type="GO" id="GO:0010436">
    <property type="term" value="F:carotenoid dioxygenase activity"/>
    <property type="evidence" value="ECO:0007669"/>
    <property type="project" value="TreeGrafter"/>
</dbReference>
<keyword evidence="3 6" id="KW-0560">Oxidoreductase</keyword>
<dbReference type="EMBL" id="QXFM01000144">
    <property type="protein sequence ID" value="RIV80076.1"/>
    <property type="molecule type" value="Genomic_DNA"/>
</dbReference>
<keyword evidence="4 5" id="KW-0408">Iron</keyword>
<dbReference type="PANTHER" id="PTHR10543:SF89">
    <property type="entry name" value="CAROTENOID 9,10(9',10')-CLEAVAGE DIOXYGENASE 1"/>
    <property type="match status" value="1"/>
</dbReference>
<comment type="similarity">
    <text evidence="1 6">Belongs to the carotenoid oxygenase family.</text>
</comment>
<feature type="binding site" evidence="5">
    <location>
        <position position="221"/>
    </location>
    <ligand>
        <name>Fe cation</name>
        <dbReference type="ChEBI" id="CHEBI:24875"/>
        <note>catalytic</note>
    </ligand>
</feature>
<evidence type="ECO:0000256" key="4">
    <source>
        <dbReference type="ARBA" id="ARBA00023004"/>
    </source>
</evidence>
<evidence type="ECO:0000313" key="7">
    <source>
        <dbReference type="EMBL" id="RIV80076.1"/>
    </source>
</evidence>
<comment type="caution">
    <text evidence="7">The sequence shown here is derived from an EMBL/GenBank/DDBJ whole genome shotgun (WGS) entry which is preliminary data.</text>
</comment>
<feature type="binding site" evidence="5">
    <location>
        <position position="170"/>
    </location>
    <ligand>
        <name>Fe cation</name>
        <dbReference type="ChEBI" id="CHEBI:24875"/>
        <note>catalytic</note>
    </ligand>
</feature>